<dbReference type="AlphaFoldDB" id="I0HTM2"/>
<organism evidence="2 3">
    <name type="scientific">Rubrivivax gelatinosus (strain NBRC 100245 / IL144)</name>
    <dbReference type="NCBI Taxonomy" id="983917"/>
    <lineage>
        <taxon>Bacteria</taxon>
        <taxon>Pseudomonadati</taxon>
        <taxon>Pseudomonadota</taxon>
        <taxon>Betaproteobacteria</taxon>
        <taxon>Burkholderiales</taxon>
        <taxon>Sphaerotilaceae</taxon>
        <taxon>Rubrivivax</taxon>
    </lineage>
</organism>
<evidence type="ECO:0000256" key="1">
    <source>
        <dbReference type="SAM" id="SignalP"/>
    </source>
</evidence>
<name>I0HTM2_RUBGI</name>
<evidence type="ECO:0008006" key="4">
    <source>
        <dbReference type="Google" id="ProtNLM"/>
    </source>
</evidence>
<keyword evidence="3" id="KW-1185">Reference proteome</keyword>
<accession>I0HTM2</accession>
<dbReference type="EMBL" id="AP012320">
    <property type="protein sequence ID" value="BAL96359.1"/>
    <property type="molecule type" value="Genomic_DNA"/>
</dbReference>
<dbReference type="PATRIC" id="fig|983917.3.peg.2942"/>
<dbReference type="Proteomes" id="UP000007883">
    <property type="component" value="Chromosome"/>
</dbReference>
<protein>
    <recommendedName>
        <fullName evidence="4">DUF1444 family protein</fullName>
    </recommendedName>
</protein>
<dbReference type="eggNOG" id="COG4848">
    <property type="taxonomic scope" value="Bacteria"/>
</dbReference>
<sequence length="285" mass="30806">MFRKLLTRLALLGLATSALAQPVPPEDEAAFTRQAAETLQRSLSSGTVTVQGPLTLRVGDSRINLDRIHDFCRRDRANCADHLNAFLQDMAVSLRERDDKPKADALRIVLRPAAYVAAARATLARGNAANSLDARPFFGGLLAVPVLDGERSVKLLGSQQRDELGLADDEAFARGLKNLRDRLPPLAVEAPPLPPGRLGTMSPDYYQPSRLLLHDDWAGLAAAQGGVLVVAVPTTDRLLYSADDSPAALAALQVLVGETMARAPNPLSPQLLRWRHEGWELIPAP</sequence>
<feature type="signal peptide" evidence="1">
    <location>
        <begin position="1"/>
        <end position="20"/>
    </location>
</feature>
<feature type="chain" id="PRO_5003629243" description="DUF1444 family protein" evidence="1">
    <location>
        <begin position="21"/>
        <end position="285"/>
    </location>
</feature>
<dbReference type="KEGG" id="rge:RGE_30200"/>
<gene>
    <name evidence="2" type="ordered locus">RGE_30200</name>
</gene>
<dbReference type="HOGENOM" id="CLU_976222_0_0_4"/>
<evidence type="ECO:0000313" key="2">
    <source>
        <dbReference type="EMBL" id="BAL96359.1"/>
    </source>
</evidence>
<reference evidence="2 3" key="1">
    <citation type="journal article" date="2012" name="J. Bacteriol.">
        <title>Complete genome sequence of phototrophic betaproteobacterium Rubrivivax gelatinosus IL144.</title>
        <authorList>
            <person name="Nagashima S."/>
            <person name="Kamimura A."/>
            <person name="Shimizu T."/>
            <person name="Nakamura-isaki S."/>
            <person name="Aono E."/>
            <person name="Sakamoto K."/>
            <person name="Ichikawa N."/>
            <person name="Nakazawa H."/>
            <person name="Sekine M."/>
            <person name="Yamazaki S."/>
            <person name="Fujita N."/>
            <person name="Shimada K."/>
            <person name="Hanada S."/>
            <person name="Nagashima K.V.P."/>
        </authorList>
    </citation>
    <scope>NUCLEOTIDE SEQUENCE [LARGE SCALE GENOMIC DNA]</scope>
    <source>
        <strain evidence="3">NBRC 100245 / IL144</strain>
    </source>
</reference>
<dbReference type="RefSeq" id="WP_014429220.1">
    <property type="nucleotide sequence ID" value="NC_017075.1"/>
</dbReference>
<keyword evidence="1" id="KW-0732">Signal</keyword>
<evidence type="ECO:0000313" key="3">
    <source>
        <dbReference type="Proteomes" id="UP000007883"/>
    </source>
</evidence>
<proteinExistence type="predicted"/>